<evidence type="ECO:0000256" key="2">
    <source>
        <dbReference type="ARBA" id="ARBA00022475"/>
    </source>
</evidence>
<evidence type="ECO:0000256" key="6">
    <source>
        <dbReference type="SAM" id="Phobius"/>
    </source>
</evidence>
<evidence type="ECO:0000256" key="1">
    <source>
        <dbReference type="ARBA" id="ARBA00004651"/>
    </source>
</evidence>
<keyword evidence="3 6" id="KW-0812">Transmembrane</keyword>
<evidence type="ECO:0000313" key="9">
    <source>
        <dbReference type="Proteomes" id="UP000033048"/>
    </source>
</evidence>
<dbReference type="HOGENOM" id="CLU_176001_5_2_2"/>
<sequence>MLDSWIFFPINAILFLTFAGLAIAGTLFWLWMLIDCAMNEPSQGNDKLIWVIIIIFAQFVGALIYFFIRRPKRIAQEAVMDPEK</sequence>
<keyword evidence="9" id="KW-1185">Reference proteome</keyword>
<keyword evidence="2" id="KW-1003">Cell membrane</keyword>
<comment type="subcellular location">
    <subcellularLocation>
        <location evidence="1">Cell membrane</location>
        <topology evidence="1">Multi-pass membrane protein</topology>
    </subcellularLocation>
</comment>
<protein>
    <recommendedName>
        <fullName evidence="7">Cardiolipin synthase N-terminal domain-containing protein</fullName>
    </recommendedName>
</protein>
<dbReference type="GeneID" id="24893957"/>
<accession>A0A0E3X0B6</accession>
<reference evidence="8 9" key="1">
    <citation type="submission" date="2014-07" db="EMBL/GenBank/DDBJ databases">
        <title>Methanogenic archaea and the global carbon cycle.</title>
        <authorList>
            <person name="Henriksen J.R."/>
            <person name="Luke J."/>
            <person name="Reinhart S."/>
            <person name="Benedict M.N."/>
            <person name="Youngblut N.D."/>
            <person name="Metcalf M.E."/>
            <person name="Whitaker R.J."/>
            <person name="Metcalf W.W."/>
        </authorList>
    </citation>
    <scope>NUCLEOTIDE SEQUENCE [LARGE SCALE GENOMIC DNA]</scope>
    <source>
        <strain evidence="8 9">MM1</strain>
    </source>
</reference>
<keyword evidence="5 6" id="KW-0472">Membrane</keyword>
<feature type="transmembrane region" description="Helical" evidence="6">
    <location>
        <begin position="12"/>
        <end position="34"/>
    </location>
</feature>
<evidence type="ECO:0000259" key="7">
    <source>
        <dbReference type="Pfam" id="PF13396"/>
    </source>
</evidence>
<dbReference type="KEGG" id="mmet:MCMEM_1407"/>
<organism evidence="8 9">
    <name type="scientific">Methanococcoides methylutens MM1</name>
    <dbReference type="NCBI Taxonomy" id="1434104"/>
    <lineage>
        <taxon>Archaea</taxon>
        <taxon>Methanobacteriati</taxon>
        <taxon>Methanobacteriota</taxon>
        <taxon>Stenosarchaea group</taxon>
        <taxon>Methanomicrobia</taxon>
        <taxon>Methanosarcinales</taxon>
        <taxon>Methanosarcinaceae</taxon>
        <taxon>Methanococcoides</taxon>
    </lineage>
</organism>
<proteinExistence type="predicted"/>
<dbReference type="AlphaFoldDB" id="A0A0E3X0B6"/>
<dbReference type="Pfam" id="PF13396">
    <property type="entry name" value="PLDc_N"/>
    <property type="match status" value="1"/>
</dbReference>
<dbReference type="RefSeq" id="WP_048205549.1">
    <property type="nucleotide sequence ID" value="NZ_CP009518.1"/>
</dbReference>
<dbReference type="OrthoDB" id="137139at2157"/>
<evidence type="ECO:0000256" key="5">
    <source>
        <dbReference type="ARBA" id="ARBA00023136"/>
    </source>
</evidence>
<evidence type="ECO:0000256" key="4">
    <source>
        <dbReference type="ARBA" id="ARBA00022989"/>
    </source>
</evidence>
<dbReference type="GO" id="GO:0005886">
    <property type="term" value="C:plasma membrane"/>
    <property type="evidence" value="ECO:0007669"/>
    <property type="project" value="UniProtKB-SubCell"/>
</dbReference>
<dbReference type="Proteomes" id="UP000033048">
    <property type="component" value="Chromosome"/>
</dbReference>
<feature type="transmembrane region" description="Helical" evidence="6">
    <location>
        <begin position="49"/>
        <end position="68"/>
    </location>
</feature>
<dbReference type="STRING" id="1434104.MCMEM_1407"/>
<dbReference type="EMBL" id="CP009518">
    <property type="protein sequence ID" value="AKB85460.1"/>
    <property type="molecule type" value="Genomic_DNA"/>
</dbReference>
<gene>
    <name evidence="8" type="ORF">MCMEM_1407</name>
</gene>
<name>A0A0E3X0B6_METMT</name>
<keyword evidence="4 6" id="KW-1133">Transmembrane helix</keyword>
<feature type="domain" description="Cardiolipin synthase N-terminal" evidence="7">
    <location>
        <begin position="28"/>
        <end position="70"/>
    </location>
</feature>
<evidence type="ECO:0000313" key="8">
    <source>
        <dbReference type="EMBL" id="AKB85460.1"/>
    </source>
</evidence>
<dbReference type="InterPro" id="IPR027379">
    <property type="entry name" value="CLS_N"/>
</dbReference>
<evidence type="ECO:0000256" key="3">
    <source>
        <dbReference type="ARBA" id="ARBA00022692"/>
    </source>
</evidence>